<feature type="region of interest" description="Disordered" evidence="1">
    <location>
        <begin position="60"/>
        <end position="93"/>
    </location>
</feature>
<reference evidence="2" key="1">
    <citation type="submission" date="2021-06" db="EMBL/GenBank/DDBJ databases">
        <authorList>
            <person name="Kallberg Y."/>
            <person name="Tangrot J."/>
            <person name="Rosling A."/>
        </authorList>
    </citation>
    <scope>NUCLEOTIDE SEQUENCE</scope>
    <source>
        <strain evidence="2">BR232B</strain>
    </source>
</reference>
<comment type="caution">
    <text evidence="2">The sequence shown here is derived from an EMBL/GenBank/DDBJ whole genome shotgun (WGS) entry which is preliminary data.</text>
</comment>
<feature type="region of interest" description="Disordered" evidence="1">
    <location>
        <begin position="1"/>
        <end position="27"/>
    </location>
</feature>
<dbReference type="EMBL" id="CAJVPI010000761">
    <property type="protein sequence ID" value="CAG8569798.1"/>
    <property type="molecule type" value="Genomic_DNA"/>
</dbReference>
<gene>
    <name evidence="2" type="ORF">PBRASI_LOCUS6039</name>
</gene>
<protein>
    <submittedName>
        <fullName evidence="2">2200_t:CDS:1</fullName>
    </submittedName>
</protein>
<organism evidence="2 3">
    <name type="scientific">Paraglomus brasilianum</name>
    <dbReference type="NCBI Taxonomy" id="144538"/>
    <lineage>
        <taxon>Eukaryota</taxon>
        <taxon>Fungi</taxon>
        <taxon>Fungi incertae sedis</taxon>
        <taxon>Mucoromycota</taxon>
        <taxon>Glomeromycotina</taxon>
        <taxon>Glomeromycetes</taxon>
        <taxon>Paraglomerales</taxon>
        <taxon>Paraglomeraceae</taxon>
        <taxon>Paraglomus</taxon>
    </lineage>
</organism>
<evidence type="ECO:0000313" key="2">
    <source>
        <dbReference type="EMBL" id="CAG8569798.1"/>
    </source>
</evidence>
<keyword evidence="3" id="KW-1185">Reference proteome</keyword>
<proteinExistence type="predicted"/>
<evidence type="ECO:0000256" key="1">
    <source>
        <dbReference type="SAM" id="MobiDB-lite"/>
    </source>
</evidence>
<accession>A0A9N9BJ49</accession>
<dbReference type="AlphaFoldDB" id="A0A9N9BJ49"/>
<sequence length="93" mass="10260">MAPPHNFPQQPAGSLKNHAEGQKKANSPVKLPAFADLPAVAIVSMAGEKQRILRHVPELLKSGEEQSRRIPEVEEAKASTQDLFDKGREVWHS</sequence>
<dbReference type="Proteomes" id="UP000789739">
    <property type="component" value="Unassembled WGS sequence"/>
</dbReference>
<evidence type="ECO:0000313" key="3">
    <source>
        <dbReference type="Proteomes" id="UP000789739"/>
    </source>
</evidence>
<name>A0A9N9BJ49_9GLOM</name>